<dbReference type="Pfam" id="PF05050">
    <property type="entry name" value="Methyltransf_21"/>
    <property type="match status" value="1"/>
</dbReference>
<feature type="transmembrane region" description="Helical" evidence="6">
    <location>
        <begin position="998"/>
        <end position="1017"/>
    </location>
</feature>
<evidence type="ECO:0000313" key="10">
    <source>
        <dbReference type="EMBL" id="CAK0805447.1"/>
    </source>
</evidence>
<comment type="caution">
    <text evidence="10">The sequence shown here is derived from an EMBL/GenBank/DDBJ whole genome shotgun (WGS) entry which is preliminary data.</text>
</comment>
<evidence type="ECO:0000256" key="2">
    <source>
        <dbReference type="ARBA" id="ARBA00022692"/>
    </source>
</evidence>
<dbReference type="InterPro" id="IPR002156">
    <property type="entry name" value="RNaseH_domain"/>
</dbReference>
<feature type="transmembrane region" description="Helical" evidence="6">
    <location>
        <begin position="715"/>
        <end position="735"/>
    </location>
</feature>
<evidence type="ECO:0000256" key="5">
    <source>
        <dbReference type="SAM" id="MobiDB-lite"/>
    </source>
</evidence>
<evidence type="ECO:0000256" key="4">
    <source>
        <dbReference type="ARBA" id="ARBA00023136"/>
    </source>
</evidence>
<evidence type="ECO:0000256" key="1">
    <source>
        <dbReference type="ARBA" id="ARBA00004141"/>
    </source>
</evidence>
<reference evidence="10" key="1">
    <citation type="submission" date="2023-10" db="EMBL/GenBank/DDBJ databases">
        <authorList>
            <person name="Chen Y."/>
            <person name="Shah S."/>
            <person name="Dougan E. K."/>
            <person name="Thang M."/>
            <person name="Chan C."/>
        </authorList>
    </citation>
    <scope>NUCLEOTIDE SEQUENCE [LARGE SCALE GENOMIC DNA]</scope>
</reference>
<dbReference type="Gene3D" id="3.40.50.150">
    <property type="entry name" value="Vaccinia Virus protein VP39"/>
    <property type="match status" value="1"/>
</dbReference>
<evidence type="ECO:0000259" key="9">
    <source>
        <dbReference type="Pfam" id="PF13456"/>
    </source>
</evidence>
<evidence type="ECO:0000259" key="8">
    <source>
        <dbReference type="Pfam" id="PF05050"/>
    </source>
</evidence>
<dbReference type="InterPro" id="IPR012337">
    <property type="entry name" value="RNaseH-like_sf"/>
</dbReference>
<feature type="transmembrane region" description="Helical" evidence="6">
    <location>
        <begin position="851"/>
        <end position="869"/>
    </location>
</feature>
<dbReference type="SUPFAM" id="SSF53098">
    <property type="entry name" value="Ribonuclease H-like"/>
    <property type="match status" value="1"/>
</dbReference>
<feature type="compositionally biased region" description="Low complexity" evidence="5">
    <location>
        <begin position="629"/>
        <end position="638"/>
    </location>
</feature>
<dbReference type="Gene3D" id="3.30.420.10">
    <property type="entry name" value="Ribonuclease H-like superfamily/Ribonuclease H"/>
    <property type="match status" value="1"/>
</dbReference>
<dbReference type="Pfam" id="PF01490">
    <property type="entry name" value="Aa_trans"/>
    <property type="match status" value="2"/>
</dbReference>
<gene>
    <name evidence="10" type="ORF">PCOR1329_LOCUS11951</name>
</gene>
<proteinExistence type="predicted"/>
<keyword evidence="4 6" id="KW-0472">Membrane</keyword>
<sequence length="1018" mass="108656">MGLRAGLNHSVLAFEPLVAHRKMVLGHLAAKGLLGTVQILDPDRRTCDLLVPEQTLARRPPGAAGEPAEQERGGCGCQGGCLGLAPVGLSAVDHQAEIAAAGAHASVTMRSFGGLTFPGSEDVQEVRLRAGAPIVNWWVHEVLGQPCVDVHLLKIDAEGSEFSVLRGLEPLLAEHRVRFLFLEFWPVALMTWGDDVHLRGLRRWLAHYGFLCRFLGTLWEPETFEEFVARHTTEAQMADFHMENMSFNDLLCEDLHWADPCGHERAAAAAGRELGFRAAEQQQHGHAGRPMRMWRHCRRAFRFFHDATGTTAHAVTTQFGVSHGTATKALYRRLLPVEADAVEGYVRRWLRDRGISPQCALDNLSRLPGTIPQRHRWALFQWLFNALSTAKRMRLRGDGGADACLLCGGGEDSISPTGRPGGQGRAGDGLIQSSFGAVRLRDGAAQGRVGRLLPSYSSNVAEYEGMLCCFRGALRWPDTAVTLQVGALLLACQCNMEWRCRSPSLVPYWEQAADLLRLRASGTTYSIRHIYREFNALADSIANGQDITSDWLLSNSWSILVEPSPGRTRPEPSSAGKGPLESPLAGSAEGGELPEQVAKEGAGVGRPPRGSAYSRLEARAARTEGQGKAGAPEPGPAGAAAAAAPLSPLLATVAMLKAMVGGGILALPCAFGRVGLALALPLLPIVAGLTALGTLRLIQCRLQAADDCGMGPLGVIALRVLGRPGLWVCATAALLTQFGIGEAAVRTLLFCTLCALCLVRGLGGLAWLSAVALMVYAYMLLALAKFGALAIREGASLTLGSALLPMRWWGLGGFLGTTISAFEGIVVGQYIFDEMQVDSVEPFKQVLVNSYLVATTLYAFAGAFGYLAYGDGVGEVFYQSFPQSSLDVRGCEVVLCIVLLITFVLQMYPVFRFLEGAVACASAPPLGQEGRRVPCQAAAQLALRWGVVLLTSLAAVAIPGVNTILAYVGGFCLSSIGLVLPGLIHIKLNGGDLTRLELGGDVLLISVGLVSFALTIVG</sequence>
<feature type="domain" description="Methyltransferase FkbM" evidence="8">
    <location>
        <begin position="149"/>
        <end position="210"/>
    </location>
</feature>
<feature type="transmembrane region" description="Helical" evidence="6">
    <location>
        <begin position="811"/>
        <end position="831"/>
    </location>
</feature>
<organism evidence="10 11">
    <name type="scientific">Prorocentrum cordatum</name>
    <dbReference type="NCBI Taxonomy" id="2364126"/>
    <lineage>
        <taxon>Eukaryota</taxon>
        <taxon>Sar</taxon>
        <taxon>Alveolata</taxon>
        <taxon>Dinophyceae</taxon>
        <taxon>Prorocentrales</taxon>
        <taxon>Prorocentraceae</taxon>
        <taxon>Prorocentrum</taxon>
    </lineage>
</organism>
<feature type="domain" description="RNase H type-1" evidence="9">
    <location>
        <begin position="442"/>
        <end position="543"/>
    </location>
</feature>
<name>A0ABN9QHF3_9DINO</name>
<comment type="subcellular location">
    <subcellularLocation>
        <location evidence="1">Membrane</location>
        <topology evidence="1">Multi-pass membrane protein</topology>
    </subcellularLocation>
</comment>
<dbReference type="PANTHER" id="PTHR22950">
    <property type="entry name" value="AMINO ACID TRANSPORTER"/>
    <property type="match status" value="1"/>
</dbReference>
<evidence type="ECO:0000256" key="6">
    <source>
        <dbReference type="SAM" id="Phobius"/>
    </source>
</evidence>
<feature type="region of interest" description="Disordered" evidence="5">
    <location>
        <begin position="619"/>
        <end position="638"/>
    </location>
</feature>
<dbReference type="InterPro" id="IPR006342">
    <property type="entry name" value="FkbM_mtfrase"/>
</dbReference>
<feature type="transmembrane region" description="Helical" evidence="6">
    <location>
        <begin position="890"/>
        <end position="908"/>
    </location>
</feature>
<dbReference type="InterPro" id="IPR036397">
    <property type="entry name" value="RNaseH_sf"/>
</dbReference>
<feature type="domain" description="Amino acid transporter transmembrane" evidence="7">
    <location>
        <begin position="753"/>
        <end position="1016"/>
    </location>
</feature>
<feature type="transmembrane region" description="Helical" evidence="6">
    <location>
        <begin position="674"/>
        <end position="695"/>
    </location>
</feature>
<dbReference type="InterPro" id="IPR029063">
    <property type="entry name" value="SAM-dependent_MTases_sf"/>
</dbReference>
<feature type="domain" description="Amino acid transporter transmembrane" evidence="7">
    <location>
        <begin position="647"/>
        <end position="742"/>
    </location>
</feature>
<keyword evidence="2 6" id="KW-0812">Transmembrane</keyword>
<evidence type="ECO:0000259" key="7">
    <source>
        <dbReference type="Pfam" id="PF01490"/>
    </source>
</evidence>
<feature type="region of interest" description="Disordered" evidence="5">
    <location>
        <begin position="563"/>
        <end position="591"/>
    </location>
</feature>
<evidence type="ECO:0008006" key="12">
    <source>
        <dbReference type="Google" id="ProtNLM"/>
    </source>
</evidence>
<feature type="transmembrane region" description="Helical" evidence="6">
    <location>
        <begin position="941"/>
        <end position="958"/>
    </location>
</feature>
<keyword evidence="11" id="KW-1185">Reference proteome</keyword>
<dbReference type="InterPro" id="IPR013057">
    <property type="entry name" value="AA_transpt_TM"/>
</dbReference>
<dbReference type="SUPFAM" id="SSF53335">
    <property type="entry name" value="S-adenosyl-L-methionine-dependent methyltransferases"/>
    <property type="match status" value="1"/>
</dbReference>
<evidence type="ECO:0000256" key="3">
    <source>
        <dbReference type="ARBA" id="ARBA00022989"/>
    </source>
</evidence>
<accession>A0ABN9QHF3</accession>
<dbReference type="Pfam" id="PF13456">
    <property type="entry name" value="RVT_3"/>
    <property type="match status" value="1"/>
</dbReference>
<evidence type="ECO:0000313" key="11">
    <source>
        <dbReference type="Proteomes" id="UP001189429"/>
    </source>
</evidence>
<feature type="transmembrane region" description="Helical" evidence="6">
    <location>
        <begin position="747"/>
        <end position="767"/>
    </location>
</feature>
<feature type="transmembrane region" description="Helical" evidence="6">
    <location>
        <begin position="649"/>
        <end position="667"/>
    </location>
</feature>
<dbReference type="EMBL" id="CAUYUJ010003459">
    <property type="protein sequence ID" value="CAK0805447.1"/>
    <property type="molecule type" value="Genomic_DNA"/>
</dbReference>
<protein>
    <recommendedName>
        <fullName evidence="12">Amino acid transporter transmembrane domain-containing protein</fullName>
    </recommendedName>
</protein>
<feature type="transmembrane region" description="Helical" evidence="6">
    <location>
        <begin position="965"/>
        <end position="986"/>
    </location>
</feature>
<keyword evidence="3 6" id="KW-1133">Transmembrane helix</keyword>
<dbReference type="Proteomes" id="UP001189429">
    <property type="component" value="Unassembled WGS sequence"/>
</dbReference>